<sequence>MAPIPLRARPGPTSTGAKYMTSGDTSARVPQRSVCFLKTHRCASTCVQNVLLRYGESHGLRFVLPESDTNLDHPLPFNRSVAPGKPPFDVLAHNARFNEPEIRAVLGPEAVYVTIVREPASLFDSLYSYYGLEVRSPNSTSDIRGLFSGSRKI</sequence>
<proteinExistence type="inferred from homology"/>
<dbReference type="SUPFAM" id="SSF52540">
    <property type="entry name" value="P-loop containing nucleoside triphosphate hydrolases"/>
    <property type="match status" value="1"/>
</dbReference>
<gene>
    <name evidence="11" type="ORF">HPB48_020682</name>
</gene>
<protein>
    <recommendedName>
        <fullName evidence="13">Galactose-3-O-sulfotransferase</fullName>
    </recommendedName>
</protein>
<dbReference type="Gene3D" id="3.40.50.300">
    <property type="entry name" value="P-loop containing nucleotide triphosphate hydrolases"/>
    <property type="match status" value="1"/>
</dbReference>
<evidence type="ECO:0000313" key="11">
    <source>
        <dbReference type="EMBL" id="KAH9369569.1"/>
    </source>
</evidence>
<dbReference type="GO" id="GO:0000139">
    <property type="term" value="C:Golgi membrane"/>
    <property type="evidence" value="ECO:0007669"/>
    <property type="project" value="UniProtKB-SubCell"/>
</dbReference>
<keyword evidence="6" id="KW-1133">Transmembrane helix</keyword>
<organism evidence="11 12">
    <name type="scientific">Haemaphysalis longicornis</name>
    <name type="common">Bush tick</name>
    <dbReference type="NCBI Taxonomy" id="44386"/>
    <lineage>
        <taxon>Eukaryota</taxon>
        <taxon>Metazoa</taxon>
        <taxon>Ecdysozoa</taxon>
        <taxon>Arthropoda</taxon>
        <taxon>Chelicerata</taxon>
        <taxon>Arachnida</taxon>
        <taxon>Acari</taxon>
        <taxon>Parasitiformes</taxon>
        <taxon>Ixodida</taxon>
        <taxon>Ixodoidea</taxon>
        <taxon>Ixodidae</taxon>
        <taxon>Haemaphysalinae</taxon>
        <taxon>Haemaphysalis</taxon>
    </lineage>
</organism>
<evidence type="ECO:0000313" key="12">
    <source>
        <dbReference type="Proteomes" id="UP000821853"/>
    </source>
</evidence>
<feature type="region of interest" description="Disordered" evidence="10">
    <location>
        <begin position="1"/>
        <end position="24"/>
    </location>
</feature>
<evidence type="ECO:0000256" key="10">
    <source>
        <dbReference type="SAM" id="MobiDB-lite"/>
    </source>
</evidence>
<dbReference type="InterPro" id="IPR027417">
    <property type="entry name" value="P-loop_NTPase"/>
</dbReference>
<evidence type="ECO:0000256" key="1">
    <source>
        <dbReference type="ARBA" id="ARBA00004323"/>
    </source>
</evidence>
<dbReference type="AlphaFoldDB" id="A0A9J6G4C2"/>
<evidence type="ECO:0000256" key="8">
    <source>
        <dbReference type="ARBA" id="ARBA00023136"/>
    </source>
</evidence>
<keyword evidence="3" id="KW-0808">Transferase</keyword>
<comment type="similarity">
    <text evidence="2">Belongs to the galactose-3-O-sulfotransferase family.</text>
</comment>
<dbReference type="InterPro" id="IPR009729">
    <property type="entry name" value="Gal-3-0_sulfotransfrase"/>
</dbReference>
<dbReference type="GO" id="GO:0001733">
    <property type="term" value="F:galactosylceramide sulfotransferase activity"/>
    <property type="evidence" value="ECO:0007669"/>
    <property type="project" value="InterPro"/>
</dbReference>
<keyword evidence="7" id="KW-0333">Golgi apparatus</keyword>
<keyword evidence="12" id="KW-1185">Reference proteome</keyword>
<dbReference type="OMA" id="KTHRCAS"/>
<keyword evidence="9" id="KW-0325">Glycoprotein</keyword>
<comment type="subcellular location">
    <subcellularLocation>
        <location evidence="1">Golgi apparatus membrane</location>
        <topology evidence="1">Single-pass type II membrane protein</topology>
    </subcellularLocation>
</comment>
<keyword evidence="8" id="KW-0472">Membrane</keyword>
<dbReference type="Proteomes" id="UP000821853">
    <property type="component" value="Chromosome 3"/>
</dbReference>
<dbReference type="EMBL" id="JABSTR010000005">
    <property type="protein sequence ID" value="KAH9369569.1"/>
    <property type="molecule type" value="Genomic_DNA"/>
</dbReference>
<dbReference type="VEuPathDB" id="VectorBase:HLOH_045460"/>
<dbReference type="OrthoDB" id="514299at2759"/>
<keyword evidence="4" id="KW-0812">Transmembrane</keyword>
<keyword evidence="5" id="KW-0735">Signal-anchor</keyword>
<evidence type="ECO:0000256" key="2">
    <source>
        <dbReference type="ARBA" id="ARBA00008124"/>
    </source>
</evidence>
<evidence type="ECO:0000256" key="9">
    <source>
        <dbReference type="ARBA" id="ARBA00023180"/>
    </source>
</evidence>
<evidence type="ECO:0000256" key="7">
    <source>
        <dbReference type="ARBA" id="ARBA00023034"/>
    </source>
</evidence>
<dbReference type="PANTHER" id="PTHR14647:SF87">
    <property type="entry name" value="PUTATIVE-RELATED"/>
    <property type="match status" value="1"/>
</dbReference>
<reference evidence="11 12" key="1">
    <citation type="journal article" date="2020" name="Cell">
        <title>Large-Scale Comparative Analyses of Tick Genomes Elucidate Their Genetic Diversity and Vector Capacities.</title>
        <authorList>
            <consortium name="Tick Genome and Microbiome Consortium (TIGMIC)"/>
            <person name="Jia N."/>
            <person name="Wang J."/>
            <person name="Shi W."/>
            <person name="Du L."/>
            <person name="Sun Y."/>
            <person name="Zhan W."/>
            <person name="Jiang J.F."/>
            <person name="Wang Q."/>
            <person name="Zhang B."/>
            <person name="Ji P."/>
            <person name="Bell-Sakyi L."/>
            <person name="Cui X.M."/>
            <person name="Yuan T.T."/>
            <person name="Jiang B.G."/>
            <person name="Yang W.F."/>
            <person name="Lam T.T."/>
            <person name="Chang Q.C."/>
            <person name="Ding S.J."/>
            <person name="Wang X.J."/>
            <person name="Zhu J.G."/>
            <person name="Ruan X.D."/>
            <person name="Zhao L."/>
            <person name="Wei J.T."/>
            <person name="Ye R.Z."/>
            <person name="Que T.C."/>
            <person name="Du C.H."/>
            <person name="Zhou Y.H."/>
            <person name="Cheng J.X."/>
            <person name="Dai P.F."/>
            <person name="Guo W.B."/>
            <person name="Han X.H."/>
            <person name="Huang E.J."/>
            <person name="Li L.F."/>
            <person name="Wei W."/>
            <person name="Gao Y.C."/>
            <person name="Liu J.Z."/>
            <person name="Shao H.Z."/>
            <person name="Wang X."/>
            <person name="Wang C.C."/>
            <person name="Yang T.C."/>
            <person name="Huo Q.B."/>
            <person name="Li W."/>
            <person name="Chen H.Y."/>
            <person name="Chen S.E."/>
            <person name="Zhou L.G."/>
            <person name="Ni X.B."/>
            <person name="Tian J.H."/>
            <person name="Sheng Y."/>
            <person name="Liu T."/>
            <person name="Pan Y.S."/>
            <person name="Xia L.Y."/>
            <person name="Li J."/>
            <person name="Zhao F."/>
            <person name="Cao W.C."/>
        </authorList>
    </citation>
    <scope>NUCLEOTIDE SEQUENCE [LARGE SCALE GENOMIC DNA]</scope>
    <source>
        <strain evidence="11">HaeL-2018</strain>
    </source>
</reference>
<name>A0A9J6G4C2_HAELO</name>
<comment type="caution">
    <text evidence="11">The sequence shown here is derived from an EMBL/GenBank/DDBJ whole genome shotgun (WGS) entry which is preliminary data.</text>
</comment>
<accession>A0A9J6G4C2</accession>
<dbReference type="GO" id="GO:0009247">
    <property type="term" value="P:glycolipid biosynthetic process"/>
    <property type="evidence" value="ECO:0007669"/>
    <property type="project" value="InterPro"/>
</dbReference>
<evidence type="ECO:0000256" key="5">
    <source>
        <dbReference type="ARBA" id="ARBA00022968"/>
    </source>
</evidence>
<evidence type="ECO:0000256" key="4">
    <source>
        <dbReference type="ARBA" id="ARBA00022692"/>
    </source>
</evidence>
<dbReference type="Pfam" id="PF06990">
    <property type="entry name" value="Gal-3-0_sulfotr"/>
    <property type="match status" value="1"/>
</dbReference>
<evidence type="ECO:0008006" key="13">
    <source>
        <dbReference type="Google" id="ProtNLM"/>
    </source>
</evidence>
<evidence type="ECO:0000256" key="6">
    <source>
        <dbReference type="ARBA" id="ARBA00022989"/>
    </source>
</evidence>
<dbReference type="PANTHER" id="PTHR14647">
    <property type="entry name" value="GALACTOSE-3-O-SULFOTRANSFERASE"/>
    <property type="match status" value="1"/>
</dbReference>
<evidence type="ECO:0000256" key="3">
    <source>
        <dbReference type="ARBA" id="ARBA00022679"/>
    </source>
</evidence>